<comment type="caution">
    <text evidence="9">The sequence shown here is derived from an EMBL/GenBank/DDBJ whole genome shotgun (WGS) entry which is preliminary data.</text>
</comment>
<keyword evidence="4" id="KW-0804">Transcription</keyword>
<dbReference type="InterPro" id="IPR000847">
    <property type="entry name" value="LysR_HTH_N"/>
</dbReference>
<dbReference type="InterPro" id="IPR036388">
    <property type="entry name" value="WH-like_DNA-bd_sf"/>
</dbReference>
<dbReference type="RefSeq" id="WP_107989806.1">
    <property type="nucleotide sequence ID" value="NZ_QAYG01000003.1"/>
</dbReference>
<accession>A0A2T5VB58</accession>
<feature type="signal peptide" evidence="7">
    <location>
        <begin position="1"/>
        <end position="23"/>
    </location>
</feature>
<dbReference type="GO" id="GO:0003700">
    <property type="term" value="F:DNA-binding transcription factor activity"/>
    <property type="evidence" value="ECO:0007669"/>
    <property type="project" value="InterPro"/>
</dbReference>
<evidence type="ECO:0000256" key="3">
    <source>
        <dbReference type="ARBA" id="ARBA00023125"/>
    </source>
</evidence>
<keyword evidence="7" id="KW-0732">Signal</keyword>
<dbReference type="SUPFAM" id="SSF46785">
    <property type="entry name" value="Winged helix' DNA-binding domain"/>
    <property type="match status" value="1"/>
</dbReference>
<keyword evidence="10" id="KW-1185">Reference proteome</keyword>
<evidence type="ECO:0000256" key="6">
    <source>
        <dbReference type="ARBA" id="ARBA00043141"/>
    </source>
</evidence>
<name>A0A2T5VB58_9HYPH</name>
<protein>
    <recommendedName>
        <fullName evidence="5">HTH-type transcriptional regulator CbbR</fullName>
    </recommendedName>
    <alternativeName>
        <fullName evidence="6">RuBisCO operon transcriptional regulator</fullName>
    </alternativeName>
</protein>
<reference evidence="9 10" key="1">
    <citation type="submission" date="2018-04" db="EMBL/GenBank/DDBJ databases">
        <title>Genomic Encyclopedia of Archaeal and Bacterial Type Strains, Phase II (KMG-II): from individual species to whole genera.</title>
        <authorList>
            <person name="Goeker M."/>
        </authorList>
    </citation>
    <scope>NUCLEOTIDE SEQUENCE [LARGE SCALE GENOMIC DNA]</scope>
    <source>
        <strain evidence="9 10">DSM 23382</strain>
    </source>
</reference>
<proteinExistence type="inferred from homology"/>
<organism evidence="9 10">
    <name type="scientific">Breoghania corrubedonensis</name>
    <dbReference type="NCBI Taxonomy" id="665038"/>
    <lineage>
        <taxon>Bacteria</taxon>
        <taxon>Pseudomonadati</taxon>
        <taxon>Pseudomonadota</taxon>
        <taxon>Alphaproteobacteria</taxon>
        <taxon>Hyphomicrobiales</taxon>
        <taxon>Stappiaceae</taxon>
        <taxon>Breoghania</taxon>
    </lineage>
</organism>
<dbReference type="PANTHER" id="PTHR30126">
    <property type="entry name" value="HTH-TYPE TRANSCRIPTIONAL REGULATOR"/>
    <property type="match status" value="1"/>
</dbReference>
<dbReference type="Gene3D" id="1.10.10.10">
    <property type="entry name" value="Winged helix-like DNA-binding domain superfamily/Winged helix DNA-binding domain"/>
    <property type="match status" value="1"/>
</dbReference>
<dbReference type="Proteomes" id="UP000244081">
    <property type="component" value="Unassembled WGS sequence"/>
</dbReference>
<dbReference type="OrthoDB" id="7840053at2"/>
<dbReference type="Gene3D" id="3.40.190.290">
    <property type="match status" value="1"/>
</dbReference>
<dbReference type="InterPro" id="IPR036390">
    <property type="entry name" value="WH_DNA-bd_sf"/>
</dbReference>
<keyword evidence="3" id="KW-0238">DNA-binding</keyword>
<evidence type="ECO:0000256" key="5">
    <source>
        <dbReference type="ARBA" id="ARBA00039279"/>
    </source>
</evidence>
<evidence type="ECO:0000256" key="7">
    <source>
        <dbReference type="SAM" id="SignalP"/>
    </source>
</evidence>
<gene>
    <name evidence="9" type="ORF">C8N35_103166</name>
</gene>
<sequence length="316" mass="33721">MRNVSLKQLRALAAVVRTGTVTAAAAELHVTPPAVTTQMRLLEEAAGMPLVQRSDNLFHPTEAGAEVLGATKRIEAALTECNAALELLRGLGRGRVAVGVVSTAKYFAPMAIAGFAGDHPDVEIRLVVGNRGETVAALADSSIDIAVMGRPPSELDVEADIIGDHPHIIIVPPDHPLVGRGPVSITELAEETFLVRERGSGTRQLTERVLAEMNMEAPRYGMEISSNETIKQAVMAGLGIALLSAHTCAMELEAGRLAMLDVIGLPVMRQWFVVKRADRRLLPAAEAFRAFMGKRGAEYLPAPDLARPPGGARRRG</sequence>
<dbReference type="Pfam" id="PF00126">
    <property type="entry name" value="HTH_1"/>
    <property type="match status" value="1"/>
</dbReference>
<evidence type="ECO:0000256" key="4">
    <source>
        <dbReference type="ARBA" id="ARBA00023163"/>
    </source>
</evidence>
<dbReference type="AlphaFoldDB" id="A0A2T5VB58"/>
<dbReference type="PROSITE" id="PS50931">
    <property type="entry name" value="HTH_LYSR"/>
    <property type="match status" value="1"/>
</dbReference>
<comment type="similarity">
    <text evidence="1">Belongs to the LysR transcriptional regulatory family.</text>
</comment>
<dbReference type="InterPro" id="IPR005119">
    <property type="entry name" value="LysR_subst-bd"/>
</dbReference>
<evidence type="ECO:0000313" key="9">
    <source>
        <dbReference type="EMBL" id="PTW60985.1"/>
    </source>
</evidence>
<evidence type="ECO:0000256" key="1">
    <source>
        <dbReference type="ARBA" id="ARBA00009437"/>
    </source>
</evidence>
<evidence type="ECO:0000313" key="10">
    <source>
        <dbReference type="Proteomes" id="UP000244081"/>
    </source>
</evidence>
<feature type="chain" id="PRO_5015643949" description="HTH-type transcriptional regulator CbbR" evidence="7">
    <location>
        <begin position="24"/>
        <end position="316"/>
    </location>
</feature>
<feature type="domain" description="HTH lysR-type" evidence="8">
    <location>
        <begin position="4"/>
        <end position="61"/>
    </location>
</feature>
<dbReference type="GO" id="GO:0000976">
    <property type="term" value="F:transcription cis-regulatory region binding"/>
    <property type="evidence" value="ECO:0007669"/>
    <property type="project" value="TreeGrafter"/>
</dbReference>
<dbReference type="SUPFAM" id="SSF53850">
    <property type="entry name" value="Periplasmic binding protein-like II"/>
    <property type="match status" value="1"/>
</dbReference>
<dbReference type="CDD" id="cd08419">
    <property type="entry name" value="PBP2_CbbR_RubisCO_like"/>
    <property type="match status" value="1"/>
</dbReference>
<dbReference type="Pfam" id="PF03466">
    <property type="entry name" value="LysR_substrate"/>
    <property type="match status" value="1"/>
</dbReference>
<evidence type="ECO:0000256" key="2">
    <source>
        <dbReference type="ARBA" id="ARBA00023015"/>
    </source>
</evidence>
<dbReference type="PANTHER" id="PTHR30126:SF5">
    <property type="entry name" value="HTH-TYPE TRANSCRIPTIONAL ACTIVATOR CMPR"/>
    <property type="match status" value="1"/>
</dbReference>
<keyword evidence="2" id="KW-0805">Transcription regulation</keyword>
<evidence type="ECO:0000259" key="8">
    <source>
        <dbReference type="PROSITE" id="PS50931"/>
    </source>
</evidence>
<dbReference type="EMBL" id="QAYG01000003">
    <property type="protein sequence ID" value="PTW60985.1"/>
    <property type="molecule type" value="Genomic_DNA"/>
</dbReference>